<comment type="caution">
    <text evidence="3">The sequence shown here is derived from an EMBL/GenBank/DDBJ whole genome shotgun (WGS) entry which is preliminary data.</text>
</comment>
<dbReference type="NCBIfam" id="NF041278">
    <property type="entry name" value="CmcJ_NvfI_EfuI"/>
    <property type="match status" value="1"/>
</dbReference>
<sequence length="229" mass="26150">MAERATPKDALECYRSEIAGLLHSRFKTETVVFYDCIFRKRAQPGSTERSEPDAVIKRRPATTAHVDQTTEDSLSTVEKYLSPDMVKQYRNGKSRIRIINAWRVLSNPLDDYPLAFCDYFSVEKEDLVAATQSRPGDDFDIYYVTHNPEHRWYWLSQQTAEELAIFKTFDSHPGNEPACGYMCSFYTSRLIFILVIPHAALSRPDGSGAFTRESVEVRCLLVNTISTEG</sequence>
<comment type="similarity">
    <text evidence="1">Belongs to the asaB hydroxylase/desaturase family.</text>
</comment>
<evidence type="ECO:0000256" key="2">
    <source>
        <dbReference type="SAM" id="MobiDB-lite"/>
    </source>
</evidence>
<feature type="region of interest" description="Disordered" evidence="2">
    <location>
        <begin position="45"/>
        <end position="70"/>
    </location>
</feature>
<organism evidence="3 4">
    <name type="scientific">Ramalina farinacea</name>
    <dbReference type="NCBI Taxonomy" id="258253"/>
    <lineage>
        <taxon>Eukaryota</taxon>
        <taxon>Fungi</taxon>
        <taxon>Dikarya</taxon>
        <taxon>Ascomycota</taxon>
        <taxon>Pezizomycotina</taxon>
        <taxon>Lecanoromycetes</taxon>
        <taxon>OSLEUM clade</taxon>
        <taxon>Lecanoromycetidae</taxon>
        <taxon>Lecanorales</taxon>
        <taxon>Lecanorineae</taxon>
        <taxon>Ramalinaceae</taxon>
        <taxon>Ramalina</taxon>
    </lineage>
</organism>
<protein>
    <submittedName>
        <fullName evidence="3">Uncharacterized protein</fullName>
    </submittedName>
</protein>
<evidence type="ECO:0000256" key="1">
    <source>
        <dbReference type="ARBA" id="ARBA00023604"/>
    </source>
</evidence>
<gene>
    <name evidence="3" type="ORF">OHK93_004180</name>
</gene>
<dbReference type="AlphaFoldDB" id="A0AA43QG93"/>
<reference evidence="3" key="1">
    <citation type="journal article" date="2023" name="Genome Biol. Evol.">
        <title>First Whole Genome Sequence and Flow Cytometry Genome Size Data for the Lichen-Forming Fungus Ramalina farinacea (Ascomycota).</title>
        <authorList>
            <person name="Llewellyn T."/>
            <person name="Mian S."/>
            <person name="Hill R."/>
            <person name="Leitch I.J."/>
            <person name="Gaya E."/>
        </authorList>
    </citation>
    <scope>NUCLEOTIDE SEQUENCE</scope>
    <source>
        <strain evidence="3">LIQ254RAFAR</strain>
    </source>
</reference>
<dbReference type="EMBL" id="JAPUFD010000002">
    <property type="protein sequence ID" value="MDI1485991.1"/>
    <property type="molecule type" value="Genomic_DNA"/>
</dbReference>
<dbReference type="PANTHER" id="PTHR34598:SF3">
    <property type="entry name" value="OXIDOREDUCTASE AN1597"/>
    <property type="match status" value="1"/>
</dbReference>
<dbReference type="GO" id="GO:0016491">
    <property type="term" value="F:oxidoreductase activity"/>
    <property type="evidence" value="ECO:0007669"/>
    <property type="project" value="InterPro"/>
</dbReference>
<keyword evidence="4" id="KW-1185">Reference proteome</keyword>
<proteinExistence type="inferred from homology"/>
<dbReference type="PANTHER" id="PTHR34598">
    <property type="entry name" value="BLL6449 PROTEIN"/>
    <property type="match status" value="1"/>
</dbReference>
<dbReference type="InterPro" id="IPR044053">
    <property type="entry name" value="AsaB-like"/>
</dbReference>
<accession>A0AA43QG93</accession>
<name>A0AA43QG93_9LECA</name>
<evidence type="ECO:0000313" key="4">
    <source>
        <dbReference type="Proteomes" id="UP001161017"/>
    </source>
</evidence>
<dbReference type="Proteomes" id="UP001161017">
    <property type="component" value="Unassembled WGS sequence"/>
</dbReference>
<evidence type="ECO:0000313" key="3">
    <source>
        <dbReference type="EMBL" id="MDI1485991.1"/>
    </source>
</evidence>